<sequence length="172" mass="18549">MEGRRGQRRHGSSGGAAHALLVGPSALTRAVEVRLISGVSDPLGWALRALRKAHAKGLSLWVTVDHAQSARLLHHVCAADPQGFLPLAAPDAPSHVRRRSRIQLHHTEASIGSPPPGTHWLNLGSEIHPELMAFAGVVDCVPADEAAAQRGRQRYRLYQKMGCEVIHSREGA</sequence>
<proteinExistence type="predicted"/>
<dbReference type="EMBL" id="SACM01000001">
    <property type="protein sequence ID" value="RVT88157.1"/>
    <property type="molecule type" value="Genomic_DNA"/>
</dbReference>
<dbReference type="AlphaFoldDB" id="A0A3S2XZ56"/>
<reference evidence="1 2" key="1">
    <citation type="submission" date="2019-01" db="EMBL/GenBank/DDBJ databases">
        <authorList>
            <person name="Chen W.-M."/>
        </authorList>
    </citation>
    <scope>NUCLEOTIDE SEQUENCE [LARGE SCALE GENOMIC DNA]</scope>
    <source>
        <strain evidence="1 2">CCP-18</strain>
    </source>
</reference>
<keyword evidence="2" id="KW-1185">Reference proteome</keyword>
<accession>A0A3S2XZ56</accession>
<dbReference type="InterPro" id="IPR036768">
    <property type="entry name" value="PolIII_chi_sf"/>
</dbReference>
<dbReference type="Proteomes" id="UP000288587">
    <property type="component" value="Unassembled WGS sequence"/>
</dbReference>
<gene>
    <name evidence="1" type="ORF">EOD73_03900</name>
</gene>
<dbReference type="GO" id="GO:0003887">
    <property type="term" value="F:DNA-directed DNA polymerase activity"/>
    <property type="evidence" value="ECO:0007669"/>
    <property type="project" value="InterPro"/>
</dbReference>
<name>A0A3S2XZ56_9BURK</name>
<evidence type="ECO:0000313" key="2">
    <source>
        <dbReference type="Proteomes" id="UP000288587"/>
    </source>
</evidence>
<dbReference type="GO" id="GO:0006260">
    <property type="term" value="P:DNA replication"/>
    <property type="evidence" value="ECO:0007669"/>
    <property type="project" value="InterPro"/>
</dbReference>
<dbReference type="Pfam" id="PF04364">
    <property type="entry name" value="DNA_pol3_chi"/>
    <property type="match status" value="1"/>
</dbReference>
<dbReference type="InterPro" id="IPR007459">
    <property type="entry name" value="DNA_pol3_chi"/>
</dbReference>
<protein>
    <recommendedName>
        <fullName evidence="3">DNA polymerase III subunit chi</fullName>
    </recommendedName>
</protein>
<evidence type="ECO:0000313" key="1">
    <source>
        <dbReference type="EMBL" id="RVT88157.1"/>
    </source>
</evidence>
<dbReference type="OrthoDB" id="5297568at2"/>
<dbReference type="SUPFAM" id="SSF102400">
    <property type="entry name" value="DNA polymerase III chi subunit"/>
    <property type="match status" value="1"/>
</dbReference>
<organism evidence="1 2">
    <name type="scientific">Inhella crocodyli</name>
    <dbReference type="NCBI Taxonomy" id="2499851"/>
    <lineage>
        <taxon>Bacteria</taxon>
        <taxon>Pseudomonadati</taxon>
        <taxon>Pseudomonadota</taxon>
        <taxon>Betaproteobacteria</taxon>
        <taxon>Burkholderiales</taxon>
        <taxon>Sphaerotilaceae</taxon>
        <taxon>Inhella</taxon>
    </lineage>
</organism>
<dbReference type="Gene3D" id="3.40.50.10110">
    <property type="entry name" value="DNA polymerase III subunit chi"/>
    <property type="match status" value="1"/>
</dbReference>
<comment type="caution">
    <text evidence="1">The sequence shown here is derived from an EMBL/GenBank/DDBJ whole genome shotgun (WGS) entry which is preliminary data.</text>
</comment>
<dbReference type="GO" id="GO:0003677">
    <property type="term" value="F:DNA binding"/>
    <property type="evidence" value="ECO:0007669"/>
    <property type="project" value="InterPro"/>
</dbReference>
<evidence type="ECO:0008006" key="3">
    <source>
        <dbReference type="Google" id="ProtNLM"/>
    </source>
</evidence>